<dbReference type="Proteomes" id="UP000789570">
    <property type="component" value="Unassembled WGS sequence"/>
</dbReference>
<sequence>MSSYNKTSLGANKKITIHPGEDKNAYYMFIVEVSMWWLMNLVGQTGRFMEIL</sequence>
<comment type="caution">
    <text evidence="1">The sequence shown here is derived from an EMBL/GenBank/DDBJ whole genome shotgun (WGS) entry which is preliminary data.</text>
</comment>
<evidence type="ECO:0000313" key="1">
    <source>
        <dbReference type="EMBL" id="CAG8563266.1"/>
    </source>
</evidence>
<organism evidence="1 2">
    <name type="scientific">Funneliformis caledonium</name>
    <dbReference type="NCBI Taxonomy" id="1117310"/>
    <lineage>
        <taxon>Eukaryota</taxon>
        <taxon>Fungi</taxon>
        <taxon>Fungi incertae sedis</taxon>
        <taxon>Mucoromycota</taxon>
        <taxon>Glomeromycotina</taxon>
        <taxon>Glomeromycetes</taxon>
        <taxon>Glomerales</taxon>
        <taxon>Glomeraceae</taxon>
        <taxon>Funneliformis</taxon>
    </lineage>
</organism>
<gene>
    <name evidence="1" type="ORF">FCALED_LOCUS6716</name>
</gene>
<dbReference type="AlphaFoldDB" id="A0A9N9BEC0"/>
<evidence type="ECO:0000313" key="2">
    <source>
        <dbReference type="Proteomes" id="UP000789570"/>
    </source>
</evidence>
<name>A0A9N9BEC0_9GLOM</name>
<proteinExistence type="predicted"/>
<accession>A0A9N9BEC0</accession>
<reference evidence="1" key="1">
    <citation type="submission" date="2021-06" db="EMBL/GenBank/DDBJ databases">
        <authorList>
            <person name="Kallberg Y."/>
            <person name="Tangrot J."/>
            <person name="Rosling A."/>
        </authorList>
    </citation>
    <scope>NUCLEOTIDE SEQUENCE</scope>
    <source>
        <strain evidence="1">UK204</strain>
    </source>
</reference>
<dbReference type="EMBL" id="CAJVPQ010001650">
    <property type="protein sequence ID" value="CAG8563266.1"/>
    <property type="molecule type" value="Genomic_DNA"/>
</dbReference>
<keyword evidence="2" id="KW-1185">Reference proteome</keyword>
<protein>
    <submittedName>
        <fullName evidence="1">5312_t:CDS:1</fullName>
    </submittedName>
</protein>